<evidence type="ECO:0000313" key="4">
    <source>
        <dbReference type="Proteomes" id="UP001165368"/>
    </source>
</evidence>
<protein>
    <recommendedName>
        <fullName evidence="2">Coenzyme Q-binding protein COQ10 START domain-containing protein</fullName>
    </recommendedName>
</protein>
<dbReference type="InterPro" id="IPR023393">
    <property type="entry name" value="START-like_dom_sf"/>
</dbReference>
<evidence type="ECO:0000313" key="3">
    <source>
        <dbReference type="EMBL" id="MCG2622764.1"/>
    </source>
</evidence>
<dbReference type="InterPro" id="IPR047137">
    <property type="entry name" value="ORF3"/>
</dbReference>
<dbReference type="Pfam" id="PF03364">
    <property type="entry name" value="Polyketide_cyc"/>
    <property type="match status" value="1"/>
</dbReference>
<dbReference type="RefSeq" id="WP_237821381.1">
    <property type="nucleotide sequence ID" value="NZ_JAKLTQ010000008.1"/>
</dbReference>
<evidence type="ECO:0000256" key="1">
    <source>
        <dbReference type="SAM" id="MobiDB-lite"/>
    </source>
</evidence>
<proteinExistence type="predicted"/>
<feature type="region of interest" description="Disordered" evidence="1">
    <location>
        <begin position="276"/>
        <end position="393"/>
    </location>
</feature>
<feature type="domain" description="Coenzyme Q-binding protein COQ10 START" evidence="2">
    <location>
        <begin position="125"/>
        <end position="245"/>
    </location>
</feature>
<dbReference type="EMBL" id="JAKLTQ010000008">
    <property type="protein sequence ID" value="MCG2622764.1"/>
    <property type="molecule type" value="Genomic_DNA"/>
</dbReference>
<feature type="compositionally biased region" description="Polar residues" evidence="1">
    <location>
        <begin position="1"/>
        <end position="18"/>
    </location>
</feature>
<gene>
    <name evidence="3" type="ORF">LVY72_12720</name>
</gene>
<dbReference type="InterPro" id="IPR005031">
    <property type="entry name" value="COQ10_START"/>
</dbReference>
<dbReference type="SUPFAM" id="SSF55961">
    <property type="entry name" value="Bet v1-like"/>
    <property type="match status" value="1"/>
</dbReference>
<sequence>MSETAESEKTGSSSSTDKSPLDGLKDAAGSLGKSLLSNALGKVSEKVEGLSGNLEDYAEGKPRSVKSEATVGAAKAGLKGNSPAVGAAKGMLTGVKNKIKNLFTGGGGRGSRQQKFANIVEWIEVGVPVKVAYNQWTEFEQWSDFMKKVENVEHNKDQGKVAFKGQVFLSHRRWDSTIKEMVPDDRIIWKSTGAKGHLDGGVTFHEVAPRLTKICIVVEYYPQGLFEKTAQIWRAVGRRVRVEMKRYVRHVMTSTILDPDSVEGWRGEIRDEKIVRTHEEVVEQEKAEEEERERAEAEEAEGYEEEEGPEAEEEGYEEEEEEGPEAEEEGYEEEEGPEAEEEGYEEEEEEGPEAEEEGYEEEEEEGPEAEEEGYEEEPEEETEEEEAPVPRRR</sequence>
<dbReference type="PANTHER" id="PTHR33824">
    <property type="entry name" value="POLYKETIDE CYCLASE/DEHYDRASE AND LIPID TRANSPORT SUPERFAMILY PROTEIN"/>
    <property type="match status" value="1"/>
</dbReference>
<evidence type="ECO:0000259" key="2">
    <source>
        <dbReference type="Pfam" id="PF03364"/>
    </source>
</evidence>
<feature type="region of interest" description="Disordered" evidence="1">
    <location>
        <begin position="1"/>
        <end position="27"/>
    </location>
</feature>
<dbReference type="Proteomes" id="UP001165368">
    <property type="component" value="Unassembled WGS sequence"/>
</dbReference>
<dbReference type="Gene3D" id="3.30.530.20">
    <property type="match status" value="1"/>
</dbReference>
<reference evidence="3" key="1">
    <citation type="submission" date="2022-01" db="EMBL/GenBank/DDBJ databases">
        <authorList>
            <person name="Jo J.-H."/>
            <person name="Im W.-T."/>
        </authorList>
    </citation>
    <scope>NUCLEOTIDE SEQUENCE</scope>
    <source>
        <strain evidence="3">I2-34</strain>
    </source>
</reference>
<comment type="caution">
    <text evidence="3">The sequence shown here is derived from an EMBL/GenBank/DDBJ whole genome shotgun (WGS) entry which is preliminary data.</text>
</comment>
<keyword evidence="4" id="KW-1185">Reference proteome</keyword>
<name>A0ABS9L7W8_9MICC</name>
<dbReference type="PANTHER" id="PTHR33824:SF7">
    <property type="entry name" value="POLYKETIDE CYCLASE_DEHYDRASE AND LIPID TRANSPORT SUPERFAMILY PROTEIN"/>
    <property type="match status" value="1"/>
</dbReference>
<accession>A0ABS9L7W8</accession>
<feature type="compositionally biased region" description="Acidic residues" evidence="1">
    <location>
        <begin position="298"/>
        <end position="387"/>
    </location>
</feature>
<feature type="compositionally biased region" description="Basic and acidic residues" evidence="1">
    <location>
        <begin position="276"/>
        <end position="285"/>
    </location>
</feature>
<organism evidence="3 4">
    <name type="scientific">Arthrobacter hankyongi</name>
    <dbReference type="NCBI Taxonomy" id="2904801"/>
    <lineage>
        <taxon>Bacteria</taxon>
        <taxon>Bacillati</taxon>
        <taxon>Actinomycetota</taxon>
        <taxon>Actinomycetes</taxon>
        <taxon>Micrococcales</taxon>
        <taxon>Micrococcaceae</taxon>
        <taxon>Arthrobacter</taxon>
    </lineage>
</organism>